<accession>A0A429ZUK9</accession>
<feature type="transmembrane region" description="Helical" evidence="2">
    <location>
        <begin position="46"/>
        <end position="66"/>
    </location>
</feature>
<feature type="region of interest" description="Disordered" evidence="1">
    <location>
        <begin position="1"/>
        <end position="26"/>
    </location>
</feature>
<gene>
    <name evidence="3" type="ORF">CBF35_01860</name>
</gene>
<evidence type="ECO:0000256" key="1">
    <source>
        <dbReference type="SAM" id="MobiDB-lite"/>
    </source>
</evidence>
<name>A0A429ZUK9_9ENTE</name>
<reference evidence="3 4" key="1">
    <citation type="submission" date="2017-05" db="EMBL/GenBank/DDBJ databases">
        <title>Vagococcus spp. assemblies.</title>
        <authorList>
            <person name="Gulvik C.A."/>
        </authorList>
    </citation>
    <scope>NUCLEOTIDE SEQUENCE [LARGE SCALE GENOMIC DNA]</scope>
    <source>
        <strain evidence="3 4">NCFB 2777</strain>
    </source>
</reference>
<proteinExistence type="predicted"/>
<organism evidence="3 4">
    <name type="scientific">Vagococcus salmoninarum</name>
    <dbReference type="NCBI Taxonomy" id="2739"/>
    <lineage>
        <taxon>Bacteria</taxon>
        <taxon>Bacillati</taxon>
        <taxon>Bacillota</taxon>
        <taxon>Bacilli</taxon>
        <taxon>Lactobacillales</taxon>
        <taxon>Enterococcaceae</taxon>
        <taxon>Vagococcus</taxon>
    </lineage>
</organism>
<keyword evidence="2" id="KW-0472">Membrane</keyword>
<keyword evidence="2" id="KW-0812">Transmembrane</keyword>
<sequence length="67" mass="7636">MTNRDDPHLTQEKSRFEEKKHRPLSSLNDAHHKAKIGCLTDLTSSLSLTAISIILCLLLLIVFFVFK</sequence>
<dbReference type="InterPro" id="IPR045946">
    <property type="entry name" value="DUF6366"/>
</dbReference>
<feature type="compositionally biased region" description="Basic and acidic residues" evidence="1">
    <location>
        <begin position="1"/>
        <end position="20"/>
    </location>
</feature>
<evidence type="ECO:0000313" key="3">
    <source>
        <dbReference type="EMBL" id="RST97436.1"/>
    </source>
</evidence>
<evidence type="ECO:0000313" key="4">
    <source>
        <dbReference type="Proteomes" id="UP000287239"/>
    </source>
</evidence>
<evidence type="ECO:0000256" key="2">
    <source>
        <dbReference type="SAM" id="Phobius"/>
    </source>
</evidence>
<dbReference type="GeneID" id="98567099"/>
<comment type="caution">
    <text evidence="3">The sequence shown here is derived from an EMBL/GenBank/DDBJ whole genome shotgun (WGS) entry which is preliminary data.</text>
</comment>
<dbReference type="Pfam" id="PF19893">
    <property type="entry name" value="DUF6366"/>
    <property type="match status" value="1"/>
</dbReference>
<dbReference type="EMBL" id="NGJU01000002">
    <property type="protein sequence ID" value="RST97436.1"/>
    <property type="molecule type" value="Genomic_DNA"/>
</dbReference>
<dbReference type="Proteomes" id="UP000287239">
    <property type="component" value="Unassembled WGS sequence"/>
</dbReference>
<protein>
    <submittedName>
        <fullName evidence="3">Uncharacterized protein</fullName>
    </submittedName>
</protein>
<dbReference type="AlphaFoldDB" id="A0A429ZUK9"/>
<keyword evidence="2" id="KW-1133">Transmembrane helix</keyword>
<dbReference type="RefSeq" id="WP_126778183.1">
    <property type="nucleotide sequence ID" value="NZ_CAUQJP010000048.1"/>
</dbReference>
<keyword evidence="4" id="KW-1185">Reference proteome</keyword>